<dbReference type="PANTHER" id="PTHR47926:SF382">
    <property type="entry name" value="PENTACOTRIPEPTIDE-REPEAT REGION OF PRORP DOMAIN-CONTAINING PROTEIN"/>
    <property type="match status" value="1"/>
</dbReference>
<reference evidence="3" key="1">
    <citation type="submission" date="2021-01" db="EMBL/GenBank/DDBJ databases">
        <title>Adiantum capillus-veneris genome.</title>
        <authorList>
            <person name="Fang Y."/>
            <person name="Liao Q."/>
        </authorList>
    </citation>
    <scope>NUCLEOTIDE SEQUENCE</scope>
    <source>
        <strain evidence="3">H3</strain>
        <tissue evidence="3">Leaf</tissue>
    </source>
</reference>
<feature type="repeat" description="PPR" evidence="2">
    <location>
        <begin position="154"/>
        <end position="188"/>
    </location>
</feature>
<dbReference type="InterPro" id="IPR046960">
    <property type="entry name" value="PPR_At4g14850-like_plant"/>
</dbReference>
<feature type="repeat" description="PPR" evidence="2">
    <location>
        <begin position="460"/>
        <end position="494"/>
    </location>
</feature>
<dbReference type="Proteomes" id="UP000886520">
    <property type="component" value="Chromosome 4"/>
</dbReference>
<dbReference type="Pfam" id="PF13041">
    <property type="entry name" value="PPR_2"/>
    <property type="match status" value="5"/>
</dbReference>
<proteinExistence type="predicted"/>
<comment type="caution">
    <text evidence="3">The sequence shown here is derived from an EMBL/GenBank/DDBJ whole genome shotgun (WGS) entry which is preliminary data.</text>
</comment>
<dbReference type="FunFam" id="1.25.40.10:FF:000242">
    <property type="entry name" value="Pentatricopeptide repeat-containing protein"/>
    <property type="match status" value="1"/>
</dbReference>
<dbReference type="GO" id="GO:0003723">
    <property type="term" value="F:RNA binding"/>
    <property type="evidence" value="ECO:0007669"/>
    <property type="project" value="InterPro"/>
</dbReference>
<evidence type="ECO:0000256" key="2">
    <source>
        <dbReference type="PROSITE-ProRule" id="PRU00708"/>
    </source>
</evidence>
<evidence type="ECO:0000256" key="1">
    <source>
        <dbReference type="ARBA" id="ARBA00022737"/>
    </source>
</evidence>
<dbReference type="SUPFAM" id="SSF81901">
    <property type="entry name" value="HCP-like"/>
    <property type="match status" value="1"/>
</dbReference>
<keyword evidence="1" id="KW-0677">Repeat</keyword>
<dbReference type="Gene3D" id="1.25.40.10">
    <property type="entry name" value="Tetratricopeptide repeat domain"/>
    <property type="match status" value="5"/>
</dbReference>
<organism evidence="3 4">
    <name type="scientific">Adiantum capillus-veneris</name>
    <name type="common">Maidenhair fern</name>
    <dbReference type="NCBI Taxonomy" id="13818"/>
    <lineage>
        <taxon>Eukaryota</taxon>
        <taxon>Viridiplantae</taxon>
        <taxon>Streptophyta</taxon>
        <taxon>Embryophyta</taxon>
        <taxon>Tracheophyta</taxon>
        <taxon>Polypodiopsida</taxon>
        <taxon>Polypodiidae</taxon>
        <taxon>Polypodiales</taxon>
        <taxon>Pteridineae</taxon>
        <taxon>Pteridaceae</taxon>
        <taxon>Vittarioideae</taxon>
        <taxon>Adiantum</taxon>
    </lineage>
</organism>
<dbReference type="EMBL" id="JABFUD020000004">
    <property type="protein sequence ID" value="KAI5081310.1"/>
    <property type="molecule type" value="Genomic_DNA"/>
</dbReference>
<evidence type="ECO:0008006" key="5">
    <source>
        <dbReference type="Google" id="ProtNLM"/>
    </source>
</evidence>
<feature type="repeat" description="PPR" evidence="2">
    <location>
        <begin position="495"/>
        <end position="529"/>
    </location>
</feature>
<dbReference type="Pfam" id="PF01535">
    <property type="entry name" value="PPR"/>
    <property type="match status" value="1"/>
</dbReference>
<dbReference type="FunFam" id="1.25.40.10:FF:000031">
    <property type="entry name" value="Pentatricopeptide repeat-containing protein mitochondrial"/>
    <property type="match status" value="2"/>
</dbReference>
<feature type="repeat" description="PPR" evidence="2">
    <location>
        <begin position="562"/>
        <end position="596"/>
    </location>
</feature>
<feature type="repeat" description="PPR" evidence="2">
    <location>
        <begin position="358"/>
        <end position="392"/>
    </location>
</feature>
<dbReference type="FunFam" id="1.25.40.10:FF:000381">
    <property type="entry name" value="Pentatricopeptide repeat-containing protein"/>
    <property type="match status" value="1"/>
</dbReference>
<dbReference type="NCBIfam" id="TIGR00756">
    <property type="entry name" value="PPR"/>
    <property type="match status" value="5"/>
</dbReference>
<evidence type="ECO:0000313" key="3">
    <source>
        <dbReference type="EMBL" id="KAI5081310.1"/>
    </source>
</evidence>
<dbReference type="PROSITE" id="PS51375">
    <property type="entry name" value="PPR"/>
    <property type="match status" value="8"/>
</dbReference>
<dbReference type="InterPro" id="IPR011990">
    <property type="entry name" value="TPR-like_helical_dom_sf"/>
</dbReference>
<dbReference type="PANTHER" id="PTHR47926">
    <property type="entry name" value="PENTATRICOPEPTIDE REPEAT-CONTAINING PROTEIN"/>
    <property type="match status" value="1"/>
</dbReference>
<feature type="repeat" description="PPR" evidence="2">
    <location>
        <begin position="256"/>
        <end position="290"/>
    </location>
</feature>
<dbReference type="OrthoDB" id="185373at2759"/>
<evidence type="ECO:0000313" key="4">
    <source>
        <dbReference type="Proteomes" id="UP000886520"/>
    </source>
</evidence>
<accession>A0A9D4ZQD9</accession>
<sequence length="704" mass="77117">MSRTCCVTKSSDIGRAATEAKSLCRSTATARRWQDSRASRTFPGRYFLGIPPRPIWTSSTTSTKSPAWVSDGLKRRTDSEERQGIASAADARLLSLIYACSKNKDLVGGTRLHAELQKRGLAGKNYSDALITMYAKCGEIQRAQTLLDMHNSSRIIPWTALIEGYARQGKGQNAFNCFQQMQYEGICADAVTYASLLKACGAIRAIDKGRQIHDEVSRRGLLEHDLVLGGALVDMYVKCGALTQAQIVLESLPSLNVILWSALIAGYAEKGQGKEALECYKLMQRDNIPPNAVTYACILKACAVMGDNVKGKEIHDEISRLGLLERDSILGGALVDMYVKCGALPQAQSVLEKLPSANAILWSALIAGYAQTGQGQEALDCFGKMQHKGIHPDAVTYASIVRACAVIGDINRGKQVHEEILREGLLEDNIVLGGALVHFYAKCGVLLQARSILEKLPSRNAILWSALIVGYAQCGQGEQALECFDRMLGESITPDPVTYLCILNVCATLGAIDKGKQIHDEVSRQGLLEHDLVLGNALVDMYAKCGDLQQAQNVLEKLPSRDVVSWNSLIAGYARKGQGEQAFESIGQMQHEDILPDVVTFICLLHLCSRQGLVEKGQDLFDNMGTMHNVWPNMACFKCMVHFLGRCGHLIKAVEVIRQMRCSANPTIWLCLLVGCQKWADVNVGIWALQQARELDKCIGQRAL</sequence>
<keyword evidence="4" id="KW-1185">Reference proteome</keyword>
<dbReference type="GO" id="GO:0009451">
    <property type="term" value="P:RNA modification"/>
    <property type="evidence" value="ECO:0007669"/>
    <property type="project" value="InterPro"/>
</dbReference>
<dbReference type="AlphaFoldDB" id="A0A9D4ZQD9"/>
<feature type="repeat" description="PPR" evidence="2">
    <location>
        <begin position="393"/>
        <end position="427"/>
    </location>
</feature>
<gene>
    <name evidence="3" type="ORF">GOP47_0004493</name>
</gene>
<dbReference type="InterPro" id="IPR002885">
    <property type="entry name" value="PPR_rpt"/>
</dbReference>
<name>A0A9D4ZQD9_ADICA</name>
<protein>
    <recommendedName>
        <fullName evidence="5">Pentatricopeptide repeat-containing protein</fullName>
    </recommendedName>
</protein>
<feature type="repeat" description="PPR" evidence="2">
    <location>
        <begin position="189"/>
        <end position="223"/>
    </location>
</feature>